<comment type="similarity">
    <text evidence="8 9">Belongs to the TRAP transporter small permease family.</text>
</comment>
<keyword evidence="5 9" id="KW-0812">Transmembrane</keyword>
<keyword evidence="12" id="KW-1185">Reference proteome</keyword>
<evidence type="ECO:0000256" key="5">
    <source>
        <dbReference type="ARBA" id="ARBA00022692"/>
    </source>
</evidence>
<comment type="caution">
    <text evidence="11">The sequence shown here is derived from an EMBL/GenBank/DDBJ whole genome shotgun (WGS) entry which is preliminary data.</text>
</comment>
<feature type="transmembrane region" description="Helical" evidence="9">
    <location>
        <begin position="114"/>
        <end position="134"/>
    </location>
</feature>
<evidence type="ECO:0000256" key="3">
    <source>
        <dbReference type="ARBA" id="ARBA00022475"/>
    </source>
</evidence>
<dbReference type="Proteomes" id="UP000068382">
    <property type="component" value="Unassembled WGS sequence"/>
</dbReference>
<dbReference type="EMBL" id="LPUY01000082">
    <property type="protein sequence ID" value="KUP91910.1"/>
    <property type="molecule type" value="Genomic_DNA"/>
</dbReference>
<keyword evidence="3" id="KW-1003">Cell membrane</keyword>
<evidence type="ECO:0000256" key="6">
    <source>
        <dbReference type="ARBA" id="ARBA00022989"/>
    </source>
</evidence>
<accession>A0A132BVZ5</accession>
<reference evidence="11 12" key="1">
    <citation type="submission" date="2015-12" db="EMBL/GenBank/DDBJ databases">
        <title>Genome sequence of the marine Rhodobacteraceae strain O3.65, Candidatus Tritonibacter horizontis.</title>
        <authorList>
            <person name="Poehlein A."/>
            <person name="Giebel H.A."/>
            <person name="Voget S."/>
            <person name="Brinkhoff T."/>
        </authorList>
    </citation>
    <scope>NUCLEOTIDE SEQUENCE [LARGE SCALE GENOMIC DNA]</scope>
    <source>
        <strain evidence="11 12">O3.65</strain>
    </source>
</reference>
<keyword evidence="7 9" id="KW-0472">Membrane</keyword>
<evidence type="ECO:0000256" key="8">
    <source>
        <dbReference type="ARBA" id="ARBA00038436"/>
    </source>
</evidence>
<evidence type="ECO:0000259" key="10">
    <source>
        <dbReference type="Pfam" id="PF04290"/>
    </source>
</evidence>
<dbReference type="PATRIC" id="fig|1768241.3.peg.3358"/>
<comment type="function">
    <text evidence="9">Part of the tripartite ATP-independent periplasmic (TRAP) transport system.</text>
</comment>
<keyword evidence="6 9" id="KW-1133">Transmembrane helix</keyword>
<dbReference type="Pfam" id="PF04290">
    <property type="entry name" value="DctQ"/>
    <property type="match status" value="1"/>
</dbReference>
<dbReference type="PANTHER" id="PTHR35011">
    <property type="entry name" value="2,3-DIKETO-L-GULONATE TRAP TRANSPORTER SMALL PERMEASE PROTEIN YIAM"/>
    <property type="match status" value="1"/>
</dbReference>
<evidence type="ECO:0000313" key="12">
    <source>
        <dbReference type="Proteomes" id="UP000068382"/>
    </source>
</evidence>
<dbReference type="InterPro" id="IPR007387">
    <property type="entry name" value="TRAP_DctQ"/>
</dbReference>
<name>A0A132BVZ5_9RHOB</name>
<gene>
    <name evidence="11" type="ORF">TRIHO_32140</name>
</gene>
<dbReference type="GO" id="GO:0015740">
    <property type="term" value="P:C4-dicarboxylate transport"/>
    <property type="evidence" value="ECO:0007669"/>
    <property type="project" value="TreeGrafter"/>
</dbReference>
<keyword evidence="2 9" id="KW-0813">Transport</keyword>
<dbReference type="PANTHER" id="PTHR35011:SF10">
    <property type="entry name" value="TRAP TRANSPORTER SMALL PERMEASE PROTEIN"/>
    <property type="match status" value="1"/>
</dbReference>
<comment type="subunit">
    <text evidence="9">The complex comprises the extracytoplasmic solute receptor protein and the two transmembrane proteins.</text>
</comment>
<comment type="subcellular location">
    <subcellularLocation>
        <location evidence="1 9">Cell inner membrane</location>
        <topology evidence="1 9">Multi-pass membrane protein</topology>
    </subcellularLocation>
</comment>
<evidence type="ECO:0000313" key="11">
    <source>
        <dbReference type="EMBL" id="KUP91910.1"/>
    </source>
</evidence>
<organism evidence="11 12">
    <name type="scientific">Tritonibacter horizontis</name>
    <dbReference type="NCBI Taxonomy" id="1768241"/>
    <lineage>
        <taxon>Bacteria</taxon>
        <taxon>Pseudomonadati</taxon>
        <taxon>Pseudomonadota</taxon>
        <taxon>Alphaproteobacteria</taxon>
        <taxon>Rhodobacterales</taxon>
        <taxon>Paracoccaceae</taxon>
        <taxon>Tritonibacter</taxon>
    </lineage>
</organism>
<dbReference type="GO" id="GO:0022857">
    <property type="term" value="F:transmembrane transporter activity"/>
    <property type="evidence" value="ECO:0007669"/>
    <property type="project" value="UniProtKB-UniRule"/>
</dbReference>
<dbReference type="AlphaFoldDB" id="A0A132BVZ5"/>
<feature type="transmembrane region" description="Helical" evidence="9">
    <location>
        <begin position="74"/>
        <end position="93"/>
    </location>
</feature>
<protein>
    <recommendedName>
        <fullName evidence="9">TRAP transporter small permease protein</fullName>
    </recommendedName>
</protein>
<dbReference type="GO" id="GO:0005886">
    <property type="term" value="C:plasma membrane"/>
    <property type="evidence" value="ECO:0007669"/>
    <property type="project" value="UniProtKB-SubCell"/>
</dbReference>
<evidence type="ECO:0000256" key="2">
    <source>
        <dbReference type="ARBA" id="ARBA00022448"/>
    </source>
</evidence>
<evidence type="ECO:0000256" key="1">
    <source>
        <dbReference type="ARBA" id="ARBA00004429"/>
    </source>
</evidence>
<feature type="domain" description="Tripartite ATP-independent periplasmic transporters DctQ component" evidence="10">
    <location>
        <begin position="67"/>
        <end position="186"/>
    </location>
</feature>
<feature type="transmembrane region" description="Helical" evidence="9">
    <location>
        <begin position="168"/>
        <end position="188"/>
    </location>
</feature>
<evidence type="ECO:0000256" key="7">
    <source>
        <dbReference type="ARBA" id="ARBA00023136"/>
    </source>
</evidence>
<sequence>MAGSSTVLSDSSLISRLDRTLLPIERATALLSGLAAFSLMFLAAYSVAGRQLDRTFLAPLFDSIGLMDGPLPGYVDYIETLMPLIAILGVSYVQREGGHIRMDILVGRLHGRALWLFEFITVLCMLILVVALVWGSWAHFDRSFDCARPLCSRDSSIDIGIPIWPSKLVVPVALAVLLARLLLQLAAYGRAFVLNVASPAAVPLIQSVAEQAAAEAEQLKEDSK</sequence>
<feature type="transmembrane region" description="Helical" evidence="9">
    <location>
        <begin position="29"/>
        <end position="48"/>
    </location>
</feature>
<dbReference type="RefSeq" id="WP_068245872.1">
    <property type="nucleotide sequence ID" value="NZ_LPUY01000082.1"/>
</dbReference>
<proteinExistence type="inferred from homology"/>
<evidence type="ECO:0000256" key="4">
    <source>
        <dbReference type="ARBA" id="ARBA00022519"/>
    </source>
</evidence>
<keyword evidence="4 9" id="KW-0997">Cell inner membrane</keyword>
<dbReference type="InterPro" id="IPR055348">
    <property type="entry name" value="DctQ"/>
</dbReference>
<dbReference type="OrthoDB" id="7843894at2"/>
<evidence type="ECO:0000256" key="9">
    <source>
        <dbReference type="RuleBase" id="RU369079"/>
    </source>
</evidence>